<protein>
    <submittedName>
        <fullName evidence="2">Uncharacterized protein</fullName>
    </submittedName>
</protein>
<evidence type="ECO:0000313" key="3">
    <source>
        <dbReference type="Proteomes" id="UP000234789"/>
    </source>
</evidence>
<dbReference type="Proteomes" id="UP000234789">
    <property type="component" value="Unassembled WGS sequence"/>
</dbReference>
<organism evidence="2 3">
    <name type="scientific">Paenibacillus pasadenensis</name>
    <dbReference type="NCBI Taxonomy" id="217090"/>
    <lineage>
        <taxon>Bacteria</taxon>
        <taxon>Bacillati</taxon>
        <taxon>Bacillota</taxon>
        <taxon>Bacilli</taxon>
        <taxon>Bacillales</taxon>
        <taxon>Paenibacillaceae</taxon>
        <taxon>Paenibacillus</taxon>
    </lineage>
</organism>
<keyword evidence="3" id="KW-1185">Reference proteome</keyword>
<dbReference type="AlphaFoldDB" id="A0A2N5N7I6"/>
<gene>
    <name evidence="2" type="ORF">B8V81_4748</name>
</gene>
<evidence type="ECO:0000313" key="2">
    <source>
        <dbReference type="EMBL" id="PLT46317.1"/>
    </source>
</evidence>
<comment type="caution">
    <text evidence="2">The sequence shown here is derived from an EMBL/GenBank/DDBJ whole genome shotgun (WGS) entry which is preliminary data.</text>
</comment>
<accession>A0A2N5N7I6</accession>
<dbReference type="EMBL" id="NFEZ01000004">
    <property type="protein sequence ID" value="PLT46317.1"/>
    <property type="molecule type" value="Genomic_DNA"/>
</dbReference>
<feature type="region of interest" description="Disordered" evidence="1">
    <location>
        <begin position="69"/>
        <end position="95"/>
    </location>
</feature>
<evidence type="ECO:0000256" key="1">
    <source>
        <dbReference type="SAM" id="MobiDB-lite"/>
    </source>
</evidence>
<reference evidence="2 3" key="1">
    <citation type="submission" date="2017-05" db="EMBL/GenBank/DDBJ databases">
        <title>Functional genome analysis of Paenibacillus pasadenensis strain R16: insights on endophytic life style and antifungal activity.</title>
        <authorList>
            <person name="Passera A."/>
            <person name="Marcolungo L."/>
            <person name="Casati P."/>
            <person name="Brasca M."/>
            <person name="Quaglino F."/>
            <person name="Delledonne M."/>
        </authorList>
    </citation>
    <scope>NUCLEOTIDE SEQUENCE [LARGE SCALE GENOMIC DNA]</scope>
    <source>
        <strain evidence="2 3">R16</strain>
    </source>
</reference>
<sequence>MPPRRAKCLRLQPHPHPSVRLRLGWHPRRRAPCACAPLEPDCYFPDIARHAPRLQPALACCCPRYRRGAGIPNPNVRSDRSANLISGAGTRSPPR</sequence>
<proteinExistence type="predicted"/>
<name>A0A2N5N7I6_9BACL</name>